<protein>
    <recommendedName>
        <fullName evidence="4">RRM domain-containing protein</fullName>
    </recommendedName>
</protein>
<feature type="compositionally biased region" description="Basic and acidic residues" evidence="3">
    <location>
        <begin position="142"/>
        <end position="154"/>
    </location>
</feature>
<dbReference type="PANTHER" id="PTHR23236:SF11">
    <property type="entry name" value="EUKARYOTIC TRANSLATION INITIATION FACTOR 4H"/>
    <property type="match status" value="1"/>
</dbReference>
<dbReference type="InterPro" id="IPR035979">
    <property type="entry name" value="RBD_domain_sf"/>
</dbReference>
<feature type="compositionally biased region" description="Gly residues" evidence="3">
    <location>
        <begin position="266"/>
        <end position="284"/>
    </location>
</feature>
<sequence length="493" mass="52206">MDSLPSAPAPKTEEERAAGFGRSDFASRPDRAPLGQRDEVPLPTAPPYTAFVGNLAFDMTEGELEEYFGPHKTVSVKIISDRDGKPKGFGYVEFEDLEGLKNALVKSGGTLSHRTVRVNVADPPKERERGGFGGAPGGGGFDDEKFSGPWRRDGPLPASAAPERRGAGFGFKDRAGPADEEGARRGNRFQPVEERAELGSDWRASVRGPLPPLERERGGDREQREPKRGFGSNFESSGAADAEDTWAKGAKFKPAAPAETGSIGRRFGGGFERQGGAPGSGPGSGSVTPSVADESDWRSARPARPAARSPTSSTPPTPQLARRKLELLPRTGAPSNTGTPLASPSPTSAGPSSKASPFGAARPVDVTAREKEVEERLAKEREELARQPLSRETSRQATSRENPHALSRETSRQGSTRANPPMSRETSRQAAPRPAPSSVRPTFSFASVAKGRAEAAAAAKEENSTSSGDNAASQEETKDGQASTENVAEITDK</sequence>
<evidence type="ECO:0000259" key="4">
    <source>
        <dbReference type="PROSITE" id="PS50102"/>
    </source>
</evidence>
<feature type="compositionally biased region" description="Basic and acidic residues" evidence="3">
    <location>
        <begin position="367"/>
        <end position="385"/>
    </location>
</feature>
<feature type="compositionally biased region" description="Polar residues" evidence="3">
    <location>
        <begin position="464"/>
        <end position="486"/>
    </location>
</feature>
<reference evidence="5 6" key="1">
    <citation type="submission" date="2014-06" db="EMBL/GenBank/DDBJ databases">
        <title>Evolutionary Origins and Diversification of the Mycorrhizal Mutualists.</title>
        <authorList>
            <consortium name="DOE Joint Genome Institute"/>
            <consortium name="Mycorrhizal Genomics Consortium"/>
            <person name="Kohler A."/>
            <person name="Kuo A."/>
            <person name="Nagy L.G."/>
            <person name="Floudas D."/>
            <person name="Copeland A."/>
            <person name="Barry K.W."/>
            <person name="Cichocki N."/>
            <person name="Veneault-Fourrey C."/>
            <person name="LaButti K."/>
            <person name="Lindquist E.A."/>
            <person name="Lipzen A."/>
            <person name="Lundell T."/>
            <person name="Morin E."/>
            <person name="Murat C."/>
            <person name="Riley R."/>
            <person name="Ohm R."/>
            <person name="Sun H."/>
            <person name="Tunlid A."/>
            <person name="Henrissat B."/>
            <person name="Grigoriev I.V."/>
            <person name="Hibbett D.S."/>
            <person name="Martin F."/>
        </authorList>
    </citation>
    <scope>NUCLEOTIDE SEQUENCE [LARGE SCALE GENOMIC DNA]</scope>
    <source>
        <strain evidence="5 6">SS14</strain>
    </source>
</reference>
<dbReference type="OrthoDB" id="48651at2759"/>
<feature type="compositionally biased region" description="Basic and acidic residues" evidence="3">
    <location>
        <begin position="213"/>
        <end position="228"/>
    </location>
</feature>
<dbReference type="Gene3D" id="3.30.70.330">
    <property type="match status" value="1"/>
</dbReference>
<feature type="compositionally biased region" description="Low complexity" evidence="3">
    <location>
        <begin position="247"/>
        <end position="265"/>
    </location>
</feature>
<feature type="compositionally biased region" description="Low complexity" evidence="3">
    <location>
        <begin position="300"/>
        <end position="312"/>
    </location>
</feature>
<evidence type="ECO:0000313" key="5">
    <source>
        <dbReference type="EMBL" id="KIJ23453.1"/>
    </source>
</evidence>
<accession>A0A0C9T3J9</accession>
<dbReference type="GO" id="GO:0005730">
    <property type="term" value="C:nucleolus"/>
    <property type="evidence" value="ECO:0007669"/>
    <property type="project" value="TreeGrafter"/>
</dbReference>
<feature type="compositionally biased region" description="Basic and acidic residues" evidence="3">
    <location>
        <begin position="25"/>
        <end position="40"/>
    </location>
</feature>
<feature type="compositionally biased region" description="Gly residues" evidence="3">
    <location>
        <begin position="131"/>
        <end position="140"/>
    </location>
</feature>
<feature type="non-terminal residue" evidence="5">
    <location>
        <position position="493"/>
    </location>
</feature>
<proteinExistence type="predicted"/>
<dbReference type="SUPFAM" id="SSF54928">
    <property type="entry name" value="RNA-binding domain, RBD"/>
    <property type="match status" value="1"/>
</dbReference>
<dbReference type="InterPro" id="IPR000504">
    <property type="entry name" value="RRM_dom"/>
</dbReference>
<dbReference type="PANTHER" id="PTHR23236">
    <property type="entry name" value="EUKARYOTIC TRANSLATION INITIATION FACTOR 4B/4H"/>
    <property type="match status" value="1"/>
</dbReference>
<evidence type="ECO:0000256" key="1">
    <source>
        <dbReference type="ARBA" id="ARBA00022884"/>
    </source>
</evidence>
<dbReference type="Proteomes" id="UP000054279">
    <property type="component" value="Unassembled WGS sequence"/>
</dbReference>
<dbReference type="HOGENOM" id="CLU_030044_1_0_1"/>
<dbReference type="GO" id="GO:0003723">
    <property type="term" value="F:RNA binding"/>
    <property type="evidence" value="ECO:0007669"/>
    <property type="project" value="UniProtKB-UniRule"/>
</dbReference>
<feature type="domain" description="RRM" evidence="4">
    <location>
        <begin position="48"/>
        <end position="123"/>
    </location>
</feature>
<feature type="compositionally biased region" description="Basic and acidic residues" evidence="3">
    <location>
        <begin position="401"/>
        <end position="411"/>
    </location>
</feature>
<evidence type="ECO:0000313" key="6">
    <source>
        <dbReference type="Proteomes" id="UP000054279"/>
    </source>
</evidence>
<evidence type="ECO:0000256" key="3">
    <source>
        <dbReference type="SAM" id="MobiDB-lite"/>
    </source>
</evidence>
<feature type="compositionally biased region" description="Low complexity" evidence="3">
    <location>
        <begin position="337"/>
        <end position="357"/>
    </location>
</feature>
<organism evidence="5 6">
    <name type="scientific">Sphaerobolus stellatus (strain SS14)</name>
    <dbReference type="NCBI Taxonomy" id="990650"/>
    <lineage>
        <taxon>Eukaryota</taxon>
        <taxon>Fungi</taxon>
        <taxon>Dikarya</taxon>
        <taxon>Basidiomycota</taxon>
        <taxon>Agaricomycotina</taxon>
        <taxon>Agaricomycetes</taxon>
        <taxon>Phallomycetidae</taxon>
        <taxon>Geastrales</taxon>
        <taxon>Sphaerobolaceae</taxon>
        <taxon>Sphaerobolus</taxon>
    </lineage>
</organism>
<feature type="compositionally biased region" description="Low complexity" evidence="3">
    <location>
        <begin position="428"/>
        <end position="441"/>
    </location>
</feature>
<keyword evidence="6" id="KW-1185">Reference proteome</keyword>
<feature type="compositionally biased region" description="Basic and acidic residues" evidence="3">
    <location>
        <begin position="162"/>
        <end position="184"/>
    </location>
</feature>
<feature type="compositionally biased region" description="Basic and acidic residues" evidence="3">
    <location>
        <begin position="191"/>
        <end position="200"/>
    </location>
</feature>
<dbReference type="SMART" id="SM00360">
    <property type="entry name" value="RRM"/>
    <property type="match status" value="1"/>
</dbReference>
<feature type="region of interest" description="Disordered" evidence="3">
    <location>
        <begin position="1"/>
        <end position="45"/>
    </location>
</feature>
<dbReference type="EMBL" id="KN837670">
    <property type="protein sequence ID" value="KIJ23453.1"/>
    <property type="molecule type" value="Genomic_DNA"/>
</dbReference>
<dbReference type="AlphaFoldDB" id="A0A0C9T3J9"/>
<gene>
    <name evidence="5" type="ORF">M422DRAFT_39603</name>
</gene>
<evidence type="ECO:0000256" key="2">
    <source>
        <dbReference type="PROSITE-ProRule" id="PRU00176"/>
    </source>
</evidence>
<name>A0A0C9T3J9_SPHS4</name>
<dbReference type="PROSITE" id="PS50102">
    <property type="entry name" value="RRM"/>
    <property type="match status" value="1"/>
</dbReference>
<dbReference type="Pfam" id="PF00076">
    <property type="entry name" value="RRM_1"/>
    <property type="match status" value="1"/>
</dbReference>
<dbReference type="InterPro" id="IPR012677">
    <property type="entry name" value="Nucleotide-bd_a/b_plait_sf"/>
</dbReference>
<feature type="region of interest" description="Disordered" evidence="3">
    <location>
        <begin position="115"/>
        <end position="493"/>
    </location>
</feature>
<keyword evidence="1 2" id="KW-0694">RNA-binding</keyword>